<evidence type="ECO:0000256" key="1">
    <source>
        <dbReference type="ARBA" id="ARBA00004141"/>
    </source>
</evidence>
<name>A0A397DKW6_APHAT</name>
<comment type="subcellular location">
    <subcellularLocation>
        <location evidence="1">Membrane</location>
        <topology evidence="1">Multi-pass membrane protein</topology>
    </subcellularLocation>
</comment>
<evidence type="ECO:0000313" key="11">
    <source>
        <dbReference type="Proteomes" id="UP000266643"/>
    </source>
</evidence>
<proteinExistence type="predicted"/>
<accession>A0A397DKW6</accession>
<feature type="domain" description="Major facilitator superfamily (MFS) profile" evidence="7">
    <location>
        <begin position="40"/>
        <end position="471"/>
    </location>
</feature>
<organism evidence="9 11">
    <name type="scientific">Aphanomyces astaci</name>
    <name type="common">Crayfish plague agent</name>
    <dbReference type="NCBI Taxonomy" id="112090"/>
    <lineage>
        <taxon>Eukaryota</taxon>
        <taxon>Sar</taxon>
        <taxon>Stramenopiles</taxon>
        <taxon>Oomycota</taxon>
        <taxon>Saprolegniomycetes</taxon>
        <taxon>Saprolegniales</taxon>
        <taxon>Verrucalvaceae</taxon>
        <taxon>Aphanomyces</taxon>
    </lineage>
</organism>
<evidence type="ECO:0000256" key="3">
    <source>
        <dbReference type="ARBA" id="ARBA00022692"/>
    </source>
</evidence>
<feature type="transmembrane region" description="Helical" evidence="6">
    <location>
        <begin position="170"/>
        <end position="190"/>
    </location>
</feature>
<dbReference type="InterPro" id="IPR036259">
    <property type="entry name" value="MFS_trans_sf"/>
</dbReference>
<evidence type="ECO:0000256" key="6">
    <source>
        <dbReference type="SAM" id="Phobius"/>
    </source>
</evidence>
<dbReference type="CDD" id="cd17316">
    <property type="entry name" value="MFS_SV2_like"/>
    <property type="match status" value="1"/>
</dbReference>
<keyword evidence="2" id="KW-0813">Transport</keyword>
<feature type="transmembrane region" description="Helical" evidence="6">
    <location>
        <begin position="112"/>
        <end position="133"/>
    </location>
</feature>
<dbReference type="GO" id="GO:0022857">
    <property type="term" value="F:transmembrane transporter activity"/>
    <property type="evidence" value="ECO:0007669"/>
    <property type="project" value="InterPro"/>
</dbReference>
<dbReference type="VEuPathDB" id="FungiDB:H257_13859"/>
<feature type="transmembrane region" description="Helical" evidence="6">
    <location>
        <begin position="331"/>
        <end position="349"/>
    </location>
</feature>
<feature type="transmembrane region" description="Helical" evidence="6">
    <location>
        <begin position="356"/>
        <end position="374"/>
    </location>
</feature>
<feature type="transmembrane region" description="Helical" evidence="6">
    <location>
        <begin position="416"/>
        <end position="435"/>
    </location>
</feature>
<keyword evidence="3 6" id="KW-0812">Transmembrane</keyword>
<dbReference type="EMBL" id="QUTD01004581">
    <property type="protein sequence ID" value="RHY67167.1"/>
    <property type="molecule type" value="Genomic_DNA"/>
</dbReference>
<feature type="transmembrane region" description="Helical" evidence="6">
    <location>
        <begin position="291"/>
        <end position="311"/>
    </location>
</feature>
<dbReference type="GO" id="GO:0016020">
    <property type="term" value="C:membrane"/>
    <property type="evidence" value="ECO:0007669"/>
    <property type="project" value="UniProtKB-SubCell"/>
</dbReference>
<feature type="transmembrane region" description="Helical" evidence="6">
    <location>
        <begin position="196"/>
        <end position="219"/>
    </location>
</feature>
<keyword evidence="5 6" id="KW-0472">Membrane</keyword>
<dbReference type="SUPFAM" id="SSF103473">
    <property type="entry name" value="MFS general substrate transporter"/>
    <property type="match status" value="1"/>
</dbReference>
<protein>
    <recommendedName>
        <fullName evidence="7">Major facilitator superfamily (MFS) profile domain-containing protein</fullName>
    </recommendedName>
</protein>
<dbReference type="PANTHER" id="PTHR23511:SF5">
    <property type="entry name" value="MAJOR FACILITATOR-TYPE TRANSPORTER HXNZ-RELATED"/>
    <property type="match status" value="1"/>
</dbReference>
<feature type="transmembrane region" description="Helical" evidence="6">
    <location>
        <begin position="380"/>
        <end position="404"/>
    </location>
</feature>
<evidence type="ECO:0000259" key="7">
    <source>
        <dbReference type="PROSITE" id="PS50850"/>
    </source>
</evidence>
<dbReference type="InterPro" id="IPR020846">
    <property type="entry name" value="MFS_dom"/>
</dbReference>
<feature type="transmembrane region" description="Helical" evidence="6">
    <location>
        <begin position="447"/>
        <end position="466"/>
    </location>
</feature>
<evidence type="ECO:0000313" key="9">
    <source>
        <dbReference type="EMBL" id="RHY67167.1"/>
    </source>
</evidence>
<evidence type="ECO:0000313" key="10">
    <source>
        <dbReference type="Proteomes" id="UP000265427"/>
    </source>
</evidence>
<dbReference type="PANTHER" id="PTHR23511">
    <property type="entry name" value="SYNAPTIC VESICLE GLYCOPROTEIN 2"/>
    <property type="match status" value="1"/>
</dbReference>
<evidence type="ECO:0000256" key="2">
    <source>
        <dbReference type="ARBA" id="ARBA00022448"/>
    </source>
</evidence>
<dbReference type="AlphaFoldDB" id="A0A397DKW6"/>
<dbReference type="Proteomes" id="UP000265427">
    <property type="component" value="Unassembled WGS sequence"/>
</dbReference>
<gene>
    <name evidence="9" type="ORF">DYB30_012905</name>
    <name evidence="8" type="ORF">DYB36_002604</name>
</gene>
<evidence type="ECO:0000256" key="4">
    <source>
        <dbReference type="ARBA" id="ARBA00022989"/>
    </source>
</evidence>
<dbReference type="InterPro" id="IPR005829">
    <property type="entry name" value="Sugar_transporter_CS"/>
</dbReference>
<evidence type="ECO:0000256" key="5">
    <source>
        <dbReference type="ARBA" id="ARBA00023136"/>
    </source>
</evidence>
<feature type="transmembrane region" description="Helical" evidence="6">
    <location>
        <begin position="139"/>
        <end position="158"/>
    </location>
</feature>
<dbReference type="Proteomes" id="UP000266643">
    <property type="component" value="Unassembled WGS sequence"/>
</dbReference>
<comment type="caution">
    <text evidence="9">The sequence shown here is derived from an EMBL/GenBank/DDBJ whole genome shotgun (WGS) entry which is preliminary data.</text>
</comment>
<dbReference type="Pfam" id="PF00083">
    <property type="entry name" value="Sugar_tr"/>
    <property type="match status" value="1"/>
</dbReference>
<dbReference type="EMBL" id="QUSZ01004305">
    <property type="protein sequence ID" value="RHY14956.1"/>
    <property type="molecule type" value="Genomic_DNA"/>
</dbReference>
<sequence>MSGAAAVPSARGVALVSQRLDNLHGTKGGCGGISGYYLKLLFASGFGWAMDSMDTFLFTYCLKPIKDEFQNEYNRTFSPHELGILGSSVFAGSFVGAFLFGCLADQFGRRPVFLWTMVVFLAGMVMCGLADSYGMLLTFRFVTGIGLGGELPVASTLVQELSPKAIRGRMVVLLDGFWPVGCMFAVALAFELIKVITWRQVFFVSTAPVLIAIILRVMIPESPKWLASVGRNQDANRIIQDIEIAHGVYSYTAKLDPHVDDPTANVFSYRHLSTYQRVALLFRGEYLKRTVVLWIVWFGIAFAYYAIYVWLPVIVSSRPGAFNIYGTSTSLFVILAWQIPGYFSAAYIVEKIGRKLTLVLFLFCSFASALIFGYVEPTEVNLMCAGSFMSFSMLGAWGALYAYTPENYPTNIRAMGAAYPSGFSRISAIAGTYVIPLLHEAGWSPESVMWLNGTILMVCCVILFLFGYETRGKDIDDVLGMGNPAELHSGLSDLLSPYPDLLE</sequence>
<dbReference type="PROSITE" id="PS50850">
    <property type="entry name" value="MFS"/>
    <property type="match status" value="1"/>
</dbReference>
<evidence type="ECO:0000313" key="8">
    <source>
        <dbReference type="EMBL" id="RHY14956.1"/>
    </source>
</evidence>
<dbReference type="InterPro" id="IPR005828">
    <property type="entry name" value="MFS_sugar_transport-like"/>
</dbReference>
<keyword evidence="4 6" id="KW-1133">Transmembrane helix</keyword>
<reference evidence="10 11" key="1">
    <citation type="submission" date="2018-08" db="EMBL/GenBank/DDBJ databases">
        <title>Aphanomyces genome sequencing and annotation.</title>
        <authorList>
            <person name="Minardi D."/>
            <person name="Oidtmann B."/>
            <person name="Van Der Giezen M."/>
            <person name="Studholme D.J."/>
        </authorList>
    </citation>
    <scope>NUCLEOTIDE SEQUENCE [LARGE SCALE GENOMIC DNA]</scope>
    <source>
        <strain evidence="9 11">D2</strain>
        <strain evidence="8 10">Kv</strain>
    </source>
</reference>
<dbReference type="Gene3D" id="1.20.1250.20">
    <property type="entry name" value="MFS general substrate transporter like domains"/>
    <property type="match status" value="1"/>
</dbReference>
<dbReference type="PROSITE" id="PS00217">
    <property type="entry name" value="SUGAR_TRANSPORT_2"/>
    <property type="match status" value="1"/>
</dbReference>
<feature type="transmembrane region" description="Helical" evidence="6">
    <location>
        <begin position="82"/>
        <end position="100"/>
    </location>
</feature>